<evidence type="ECO:0008006" key="3">
    <source>
        <dbReference type="Google" id="ProtNLM"/>
    </source>
</evidence>
<dbReference type="KEGG" id="crq:GCK72_016337"/>
<dbReference type="RefSeq" id="XP_053586221.1">
    <property type="nucleotide sequence ID" value="XM_053731449.1"/>
</dbReference>
<name>A0A6A5GWL7_CAERE</name>
<evidence type="ECO:0000313" key="2">
    <source>
        <dbReference type="Proteomes" id="UP000483820"/>
    </source>
</evidence>
<comment type="caution">
    <text evidence="1">The sequence shown here is derived from an EMBL/GenBank/DDBJ whole genome shotgun (WGS) entry which is preliminary data.</text>
</comment>
<sequence>MQNLSLAVKKGTRSVSTRQMGNPFEFLEHVYLPHNMPVHEEIPVDSLSIISGDNKLKKVILTVKGRKWTLDCLDEKDFKMDYPCTKSYECFIGDYFVTFCQKTDANMVSYWNDNRIGLTEMAKILVGTYGITKIKEVRIQGTYNNEPFLNWISHEFKGEIRKIIVNTTFAPTFLEHCKKTPYLAFYSDPFKHSATRRIHFEVDDLLIWNAKCSPASSTQLHALSQQAYAVTLQECNTMPDPVNEFLKGWMSGGEMKMRKMYIKEKNLSREDVMSGIEFTVLGKGVNRKLKIHNEFTCPVTGGWSIRRADGRTATICESHIPEASAEDETPEFKRTILEFYFWPDQQSAY</sequence>
<evidence type="ECO:0000313" key="1">
    <source>
        <dbReference type="EMBL" id="KAF1759870.1"/>
    </source>
</evidence>
<protein>
    <recommendedName>
        <fullName evidence="3">F-box associated domain-containing protein</fullName>
    </recommendedName>
</protein>
<proteinExistence type="predicted"/>
<dbReference type="PANTHER" id="PTHR21503">
    <property type="entry name" value="F-BOX-CONTAINING HYPOTHETICAL PROTEIN C.ELEGANS"/>
    <property type="match status" value="1"/>
</dbReference>
<reference evidence="1 2" key="1">
    <citation type="submission" date="2019-12" db="EMBL/GenBank/DDBJ databases">
        <title>Chromosome-level assembly of the Caenorhabditis remanei genome.</title>
        <authorList>
            <person name="Teterina A.A."/>
            <person name="Willis J.H."/>
            <person name="Phillips P.C."/>
        </authorList>
    </citation>
    <scope>NUCLEOTIDE SEQUENCE [LARGE SCALE GENOMIC DNA]</scope>
    <source>
        <strain evidence="1 2">PX506</strain>
        <tissue evidence="1">Whole organism</tissue>
    </source>
</reference>
<dbReference type="GeneID" id="78776314"/>
<dbReference type="Proteomes" id="UP000483820">
    <property type="component" value="Chromosome IV"/>
</dbReference>
<accession>A0A6A5GWL7</accession>
<organism evidence="1 2">
    <name type="scientific">Caenorhabditis remanei</name>
    <name type="common">Caenorhabditis vulgaris</name>
    <dbReference type="NCBI Taxonomy" id="31234"/>
    <lineage>
        <taxon>Eukaryota</taxon>
        <taxon>Metazoa</taxon>
        <taxon>Ecdysozoa</taxon>
        <taxon>Nematoda</taxon>
        <taxon>Chromadorea</taxon>
        <taxon>Rhabditida</taxon>
        <taxon>Rhabditina</taxon>
        <taxon>Rhabditomorpha</taxon>
        <taxon>Rhabditoidea</taxon>
        <taxon>Rhabditidae</taxon>
        <taxon>Peloderinae</taxon>
        <taxon>Caenorhabditis</taxon>
    </lineage>
</organism>
<dbReference type="CTD" id="78776314"/>
<dbReference type="EMBL" id="WUAV01000004">
    <property type="protein sequence ID" value="KAF1759870.1"/>
    <property type="molecule type" value="Genomic_DNA"/>
</dbReference>
<dbReference type="PANTHER" id="PTHR21503:SF8">
    <property type="entry name" value="F-BOX ASSOCIATED DOMAIN-CONTAINING PROTEIN-RELATED"/>
    <property type="match status" value="1"/>
</dbReference>
<gene>
    <name evidence="1" type="ORF">GCK72_016337</name>
</gene>
<dbReference type="AlphaFoldDB" id="A0A6A5GWL7"/>